<proteinExistence type="inferred from homology"/>
<dbReference type="GO" id="GO:0016787">
    <property type="term" value="F:hydrolase activity"/>
    <property type="evidence" value="ECO:0007669"/>
    <property type="project" value="UniProtKB-KW"/>
</dbReference>
<evidence type="ECO:0000256" key="2">
    <source>
        <dbReference type="ARBA" id="ARBA00022723"/>
    </source>
</evidence>
<dbReference type="RefSeq" id="WP_135412986.1">
    <property type="nucleotide sequence ID" value="NZ_SRLB01000002.1"/>
</dbReference>
<name>A0A4Z0NVG6_9HYPH</name>
<accession>A0A4Z0NVG6</accession>
<organism evidence="4 5">
    <name type="scientific">Methylobacterium nonmethylotrophicum</name>
    <dbReference type="NCBI Taxonomy" id="1141884"/>
    <lineage>
        <taxon>Bacteria</taxon>
        <taxon>Pseudomonadati</taxon>
        <taxon>Pseudomonadota</taxon>
        <taxon>Alphaproteobacteria</taxon>
        <taxon>Hyphomicrobiales</taxon>
        <taxon>Methylobacteriaceae</taxon>
        <taxon>Methylobacterium</taxon>
    </lineage>
</organism>
<dbReference type="InterPro" id="IPR011234">
    <property type="entry name" value="Fumarylacetoacetase-like_C"/>
</dbReference>
<dbReference type="GO" id="GO:0016853">
    <property type="term" value="F:isomerase activity"/>
    <property type="evidence" value="ECO:0007669"/>
    <property type="project" value="UniProtKB-ARBA"/>
</dbReference>
<dbReference type="AlphaFoldDB" id="A0A4Z0NVG6"/>
<dbReference type="EMBL" id="SRLB01000002">
    <property type="protein sequence ID" value="TGE01672.1"/>
    <property type="molecule type" value="Genomic_DNA"/>
</dbReference>
<dbReference type="InterPro" id="IPR051121">
    <property type="entry name" value="FAH"/>
</dbReference>
<dbReference type="GO" id="GO:0019752">
    <property type="term" value="P:carboxylic acid metabolic process"/>
    <property type="evidence" value="ECO:0007669"/>
    <property type="project" value="UniProtKB-ARBA"/>
</dbReference>
<evidence type="ECO:0000259" key="3">
    <source>
        <dbReference type="Pfam" id="PF01557"/>
    </source>
</evidence>
<comment type="similarity">
    <text evidence="1">Belongs to the FAH family.</text>
</comment>
<gene>
    <name evidence="4" type="ORF">EU555_03070</name>
</gene>
<sequence length="333" mass="36206">MQTDRRDFLMGAAGLAATAGIGAGAAAAATPAAFEMPRGMTLLNMRREGGYGLGVKTDRGILDVTQAAAALNLPAPADMDDLLQNGKGGLLKAVVDAAGRDSKTAYLREEAVRYAPLVTRPEKIIMMGFNYRHHAAETGTPIPKDPPLFNKYNNTLNHHGGTIKLPTAVAREFDYEVELVIVFGRECSNVSEAQALDYVAGYATGNDFSARDLQTLTSQFMIGKTADGFAPLGPYLVTSDLVKDPNNLRLETRVNGVQRQDWNTNDMIFNCRQLISFASKMMTIKPGDVFYTGTPHGVIFGEKKPRAEREWLKPGDEVACSLEGLGELRFRLT</sequence>
<keyword evidence="4" id="KW-0378">Hydrolase</keyword>
<dbReference type="SUPFAM" id="SSF56529">
    <property type="entry name" value="FAH"/>
    <property type="match status" value="1"/>
</dbReference>
<evidence type="ECO:0000313" key="5">
    <source>
        <dbReference type="Proteomes" id="UP000297535"/>
    </source>
</evidence>
<comment type="caution">
    <text evidence="4">The sequence shown here is derived from an EMBL/GenBank/DDBJ whole genome shotgun (WGS) entry which is preliminary data.</text>
</comment>
<dbReference type="GO" id="GO:0046872">
    <property type="term" value="F:metal ion binding"/>
    <property type="evidence" value="ECO:0007669"/>
    <property type="project" value="UniProtKB-KW"/>
</dbReference>
<dbReference type="Pfam" id="PF01557">
    <property type="entry name" value="FAA_hydrolase"/>
    <property type="match status" value="1"/>
</dbReference>
<dbReference type="PANTHER" id="PTHR42796:SF4">
    <property type="entry name" value="FUMARYLACETOACETATE HYDROLASE DOMAIN-CONTAINING PROTEIN 2A"/>
    <property type="match status" value="1"/>
</dbReference>
<dbReference type="InterPro" id="IPR006311">
    <property type="entry name" value="TAT_signal"/>
</dbReference>
<dbReference type="PROSITE" id="PS51318">
    <property type="entry name" value="TAT"/>
    <property type="match status" value="1"/>
</dbReference>
<keyword evidence="2" id="KW-0479">Metal-binding</keyword>
<reference evidence="4 5" key="1">
    <citation type="submission" date="2019-04" db="EMBL/GenBank/DDBJ databases">
        <authorList>
            <person name="Feng G."/>
            <person name="Zhu H."/>
        </authorList>
    </citation>
    <scope>NUCLEOTIDE SEQUENCE [LARGE SCALE GENOMIC DNA]</scope>
    <source>
        <strain evidence="4 5">6HR-1</strain>
    </source>
</reference>
<dbReference type="Proteomes" id="UP000297535">
    <property type="component" value="Unassembled WGS sequence"/>
</dbReference>
<evidence type="ECO:0000313" key="4">
    <source>
        <dbReference type="EMBL" id="TGE01672.1"/>
    </source>
</evidence>
<keyword evidence="5" id="KW-1185">Reference proteome</keyword>
<dbReference type="PANTHER" id="PTHR42796">
    <property type="entry name" value="FUMARYLACETOACETATE HYDROLASE DOMAIN-CONTAINING PROTEIN 2A-RELATED"/>
    <property type="match status" value="1"/>
</dbReference>
<dbReference type="OrthoDB" id="5197601at2"/>
<evidence type="ECO:0000256" key="1">
    <source>
        <dbReference type="ARBA" id="ARBA00010211"/>
    </source>
</evidence>
<protein>
    <submittedName>
        <fullName evidence="4">FAA hydrolase family protein</fullName>
    </submittedName>
</protein>
<feature type="domain" description="Fumarylacetoacetase-like C-terminal" evidence="3">
    <location>
        <begin position="123"/>
        <end position="332"/>
    </location>
</feature>
<dbReference type="FunFam" id="3.90.850.10:FF:000002">
    <property type="entry name" value="2-hydroxyhepta-2,4-diene-1,7-dioate isomerase"/>
    <property type="match status" value="1"/>
</dbReference>
<dbReference type="InterPro" id="IPR036663">
    <property type="entry name" value="Fumarylacetoacetase_C_sf"/>
</dbReference>
<dbReference type="Gene3D" id="3.90.850.10">
    <property type="entry name" value="Fumarylacetoacetase-like, C-terminal domain"/>
    <property type="match status" value="1"/>
</dbReference>